<dbReference type="EMBL" id="WIQZ01000021">
    <property type="protein sequence ID" value="KAF3138849.1"/>
    <property type="molecule type" value="Genomic_DNA"/>
</dbReference>
<organism evidence="3 4">
    <name type="scientific">Orbilia oligospora</name>
    <name type="common">Nematode-trapping fungus</name>
    <name type="synonym">Arthrobotrys oligospora</name>
    <dbReference type="NCBI Taxonomy" id="2813651"/>
    <lineage>
        <taxon>Eukaryota</taxon>
        <taxon>Fungi</taxon>
        <taxon>Dikarya</taxon>
        <taxon>Ascomycota</taxon>
        <taxon>Pezizomycotina</taxon>
        <taxon>Orbiliomycetes</taxon>
        <taxon>Orbiliales</taxon>
        <taxon>Orbiliaceae</taxon>
        <taxon>Orbilia</taxon>
    </lineage>
</organism>
<feature type="compositionally biased region" description="Polar residues" evidence="2">
    <location>
        <begin position="476"/>
        <end position="492"/>
    </location>
</feature>
<dbReference type="Proteomes" id="UP000480548">
    <property type="component" value="Unassembled WGS sequence"/>
</dbReference>
<evidence type="ECO:0000313" key="3">
    <source>
        <dbReference type="EMBL" id="KAF3138849.1"/>
    </source>
</evidence>
<dbReference type="PANTHER" id="PTHR28027">
    <property type="entry name" value="TRANSCRIPTIONAL REGULATOR MIT1"/>
    <property type="match status" value="1"/>
</dbReference>
<evidence type="ECO:0000256" key="2">
    <source>
        <dbReference type="SAM" id="MobiDB-lite"/>
    </source>
</evidence>
<sequence>MPPQLGRESSACACARACTSTRANRRQLPTMSSAGSLIQPTISNVFCQTNEDALMIVELILQRQLFTVQRRAQDRERASAVQSGNVFVFEHTDTGIKRWTDGVHWSPSRILGNFLLYRELSRPFPPGQKKRAQRKNTTKARRPPNADPMEDPHQQFHPIGMDPARAGPPGDSDRSLVGSLIDSYDFKMNGLVKKTISIQDENNRQFHLISYYVPQDVLDNRLARPTEISSYAHIRPRSTLFISSSLRQPTSDVSRRPSFIDDGADAMFEAQTDEDDDSSPSKIGSYGRHDPHHPHAFLPSSFPGGPSDYNYMQSPVNYFPPTGSPHGYPGDIGHQSDPMKVEEYEIGHGSHNPRYHPPYQPYTTSLSSAPVSAPLSLPAQTETITSQSWSGSPYSGFQSSPLNTSALSGSAPYRSTYSTVGAAHYDRPMVPSPAASNYSSASSTAWTQPIYGTHSPQPGPQQMQDRSRFPQENFVGWTSSPQSAPGQRTGTVNDEDVLHHYPPPQWTGQ</sequence>
<protein>
    <submittedName>
        <fullName evidence="3">Uncharacterized protein</fullName>
    </submittedName>
</protein>
<reference evidence="3 4" key="1">
    <citation type="submission" date="2019-06" db="EMBL/GenBank/DDBJ databases">
        <authorList>
            <person name="Palmer J.M."/>
        </authorList>
    </citation>
    <scope>NUCLEOTIDE SEQUENCE [LARGE SCALE GENOMIC DNA]</scope>
    <source>
        <strain evidence="3 4">TWF703</strain>
    </source>
</reference>
<dbReference type="AlphaFoldDB" id="A0A7C8NUW4"/>
<feature type="region of interest" description="Disordered" evidence="2">
    <location>
        <begin position="384"/>
        <end position="406"/>
    </location>
</feature>
<feature type="region of interest" description="Disordered" evidence="2">
    <location>
        <begin position="448"/>
        <end position="509"/>
    </location>
</feature>
<evidence type="ECO:0000256" key="1">
    <source>
        <dbReference type="ARBA" id="ARBA00008359"/>
    </source>
</evidence>
<dbReference type="InterPro" id="IPR018608">
    <property type="entry name" value="Gti1/Pac2"/>
</dbReference>
<dbReference type="GO" id="GO:0003677">
    <property type="term" value="F:DNA binding"/>
    <property type="evidence" value="ECO:0007669"/>
    <property type="project" value="TreeGrafter"/>
</dbReference>
<name>A0A7C8NUW4_ORBOL</name>
<feature type="compositionally biased region" description="Polar residues" evidence="2">
    <location>
        <begin position="454"/>
        <end position="464"/>
    </location>
</feature>
<comment type="caution">
    <text evidence="3">The sequence shown here is derived from an EMBL/GenBank/DDBJ whole genome shotgun (WGS) entry which is preliminary data.</text>
</comment>
<feature type="compositionally biased region" description="Basic residues" evidence="2">
    <location>
        <begin position="128"/>
        <end position="142"/>
    </location>
</feature>
<accession>A0A7C8NUW4</accession>
<gene>
    <name evidence="3" type="ORF">TWF703_004390</name>
</gene>
<dbReference type="Pfam" id="PF09729">
    <property type="entry name" value="Gti1_Pac2"/>
    <property type="match status" value="1"/>
</dbReference>
<comment type="similarity">
    <text evidence="1">Belongs to the MIT1/WOR1 family.</text>
</comment>
<evidence type="ECO:0000313" key="4">
    <source>
        <dbReference type="Proteomes" id="UP000480548"/>
    </source>
</evidence>
<feature type="region of interest" description="Disordered" evidence="2">
    <location>
        <begin position="271"/>
        <end position="301"/>
    </location>
</feature>
<proteinExistence type="inferred from homology"/>
<dbReference type="PANTHER" id="PTHR28027:SF2">
    <property type="entry name" value="TRANSCRIPTIONAL REGULATOR MIT1"/>
    <property type="match status" value="1"/>
</dbReference>
<feature type="region of interest" description="Disordered" evidence="2">
    <location>
        <begin position="122"/>
        <end position="174"/>
    </location>
</feature>